<name>G3W6Y7_SARHA</name>
<reference evidence="11" key="3">
    <citation type="submission" date="2025-09" db="UniProtKB">
        <authorList>
            <consortium name="Ensembl"/>
        </authorList>
    </citation>
    <scope>IDENTIFICATION</scope>
</reference>
<dbReference type="InterPro" id="IPR046350">
    <property type="entry name" value="Cystatin_sf"/>
</dbReference>
<dbReference type="SUPFAM" id="SSF54403">
    <property type="entry name" value="Cystatin/monellin"/>
    <property type="match status" value="1"/>
</dbReference>
<evidence type="ECO:0000256" key="10">
    <source>
        <dbReference type="SAM" id="SignalP"/>
    </source>
</evidence>
<dbReference type="HOGENOM" id="CLU_138029_0_0_1"/>
<feature type="signal peptide" evidence="10">
    <location>
        <begin position="1"/>
        <end position="43"/>
    </location>
</feature>
<keyword evidence="7" id="KW-1015">Disulfide bond</keyword>
<dbReference type="STRING" id="9305.ENSSHAP00000011192"/>
<dbReference type="GO" id="GO:0001523">
    <property type="term" value="P:retinoid metabolic process"/>
    <property type="evidence" value="ECO:0007669"/>
    <property type="project" value="Ensembl"/>
</dbReference>
<dbReference type="PANTHER" id="PTHR15106:SF2">
    <property type="entry name" value="RETINOIC ACID RECEPTOR RESPONDER PROTEIN 2"/>
    <property type="match status" value="1"/>
</dbReference>
<dbReference type="GO" id="GO:0061760">
    <property type="term" value="P:antifungal innate immune response"/>
    <property type="evidence" value="ECO:0007669"/>
    <property type="project" value="Ensembl"/>
</dbReference>
<keyword evidence="12" id="KW-1185">Reference proteome</keyword>
<gene>
    <name evidence="11" type="primary">RARRES2</name>
</gene>
<dbReference type="GO" id="GO:0031012">
    <property type="term" value="C:extracellular matrix"/>
    <property type="evidence" value="ECO:0007669"/>
    <property type="project" value="Ensembl"/>
</dbReference>
<protein>
    <recommendedName>
        <fullName evidence="2">Retinoic acid receptor responder protein 2</fullName>
    </recommendedName>
    <alternativeName>
        <fullName evidence="9">Chemerin</fullName>
    </alternativeName>
</protein>
<feature type="chain" id="PRO_5029616492" description="Retinoic acid receptor responder protein 2" evidence="10">
    <location>
        <begin position="44"/>
        <end position="188"/>
    </location>
</feature>
<dbReference type="PANTHER" id="PTHR15106">
    <property type="entry name" value="RETINOIC ACID RECEPTOR RESPONDER PROTEIN 2"/>
    <property type="match status" value="1"/>
</dbReference>
<dbReference type="InterPro" id="IPR029562">
    <property type="entry name" value="Chemerin"/>
</dbReference>
<evidence type="ECO:0000256" key="8">
    <source>
        <dbReference type="ARBA" id="ARBA00023198"/>
    </source>
</evidence>
<evidence type="ECO:0000313" key="11">
    <source>
        <dbReference type="Ensembl" id="ENSSHAP00000011192.2"/>
    </source>
</evidence>
<dbReference type="GO" id="GO:0030154">
    <property type="term" value="P:cell differentiation"/>
    <property type="evidence" value="ECO:0007669"/>
    <property type="project" value="UniProtKB-KW"/>
</dbReference>
<dbReference type="GO" id="GO:0019732">
    <property type="term" value="P:antifungal humoral response"/>
    <property type="evidence" value="ECO:0007669"/>
    <property type="project" value="Ensembl"/>
</dbReference>
<keyword evidence="8" id="KW-0395">Inflammatory response</keyword>
<evidence type="ECO:0000256" key="7">
    <source>
        <dbReference type="ARBA" id="ARBA00023157"/>
    </source>
</evidence>
<dbReference type="GO" id="GO:0006954">
    <property type="term" value="P:inflammatory response"/>
    <property type="evidence" value="ECO:0007669"/>
    <property type="project" value="UniProtKB-KW"/>
</dbReference>
<dbReference type="GO" id="GO:0048566">
    <property type="term" value="P:embryonic digestive tract development"/>
    <property type="evidence" value="ECO:0007669"/>
    <property type="project" value="Ensembl"/>
</dbReference>
<organism evidence="11 12">
    <name type="scientific">Sarcophilus harrisii</name>
    <name type="common">Tasmanian devil</name>
    <name type="synonym">Sarcophilus laniarius</name>
    <dbReference type="NCBI Taxonomy" id="9305"/>
    <lineage>
        <taxon>Eukaryota</taxon>
        <taxon>Metazoa</taxon>
        <taxon>Chordata</taxon>
        <taxon>Craniata</taxon>
        <taxon>Vertebrata</taxon>
        <taxon>Euteleostomi</taxon>
        <taxon>Mammalia</taxon>
        <taxon>Metatheria</taxon>
        <taxon>Dasyuromorphia</taxon>
        <taxon>Dasyuridae</taxon>
        <taxon>Sarcophilus</taxon>
    </lineage>
</organism>
<keyword evidence="6" id="KW-0221">Differentiation</keyword>
<comment type="subcellular location">
    <subcellularLocation>
        <location evidence="1">Secreted</location>
    </subcellularLocation>
</comment>
<evidence type="ECO:0000256" key="2">
    <source>
        <dbReference type="ARBA" id="ARBA00018808"/>
    </source>
</evidence>
<accession>G3W6Y7</accession>
<keyword evidence="4" id="KW-0964">Secreted</keyword>
<dbReference type="GO" id="GO:0006935">
    <property type="term" value="P:chemotaxis"/>
    <property type="evidence" value="ECO:0007669"/>
    <property type="project" value="UniProtKB-KW"/>
</dbReference>
<sequence>MVKVWTRCLAWVQLTVMCRKEMRQLLFPLALWLSTLGPTGTRGDELSVPQQRGLQVALEKFHNHPPVQWAFKEIGVDRASDMSLPGGTFVRLEFGLQQTNCRKKDWRNAECKVKPNGRKRSCLACIKFDSKDRVLKQMIHCPIGPPWGQRDPEGQQETQCTQVERAGEETHSYYFPGTYAFSRSHSSG</sequence>
<dbReference type="GO" id="GO:0050994">
    <property type="term" value="P:regulation of lipid catabolic process"/>
    <property type="evidence" value="ECO:0007669"/>
    <property type="project" value="InterPro"/>
</dbReference>
<dbReference type="GO" id="GO:0005102">
    <property type="term" value="F:signaling receptor binding"/>
    <property type="evidence" value="ECO:0007669"/>
    <property type="project" value="Ensembl"/>
</dbReference>
<dbReference type="Ensembl" id="ENSSHAT00000011286.2">
    <property type="protein sequence ID" value="ENSSHAP00000011192.2"/>
    <property type="gene ID" value="ENSSHAG00000009632.2"/>
</dbReference>
<reference evidence="11 12" key="1">
    <citation type="journal article" date="2011" name="Proc. Natl. Acad. Sci. U.S.A.">
        <title>Genetic diversity and population structure of the endangered marsupial Sarcophilus harrisii (Tasmanian devil).</title>
        <authorList>
            <person name="Miller W."/>
            <person name="Hayes V.M."/>
            <person name="Ratan A."/>
            <person name="Petersen D.C."/>
            <person name="Wittekindt N.E."/>
            <person name="Miller J."/>
            <person name="Walenz B."/>
            <person name="Knight J."/>
            <person name="Qi J."/>
            <person name="Zhao F."/>
            <person name="Wang Q."/>
            <person name="Bedoya-Reina O.C."/>
            <person name="Katiyar N."/>
            <person name="Tomsho L.P."/>
            <person name="Kasson L.M."/>
            <person name="Hardie R.A."/>
            <person name="Woodbridge P."/>
            <person name="Tindall E.A."/>
            <person name="Bertelsen M.F."/>
            <person name="Dixon D."/>
            <person name="Pyecroft S."/>
            <person name="Helgen K.M."/>
            <person name="Lesk A.M."/>
            <person name="Pringle T.H."/>
            <person name="Patterson N."/>
            <person name="Zhang Y."/>
            <person name="Kreiss A."/>
            <person name="Woods G.M."/>
            <person name="Jones M.E."/>
            <person name="Schuster S.C."/>
        </authorList>
    </citation>
    <scope>NUCLEOTIDE SEQUENCE [LARGE SCALE GENOMIC DNA]</scope>
</reference>
<reference evidence="11" key="2">
    <citation type="submission" date="2025-08" db="UniProtKB">
        <authorList>
            <consortium name="Ensembl"/>
        </authorList>
    </citation>
    <scope>IDENTIFICATION</scope>
</reference>
<evidence type="ECO:0000256" key="1">
    <source>
        <dbReference type="ARBA" id="ARBA00004613"/>
    </source>
</evidence>
<dbReference type="FunFam" id="3.10.450.10:FF:000014">
    <property type="entry name" value="Retinoic acid receptor responder 2"/>
    <property type="match status" value="1"/>
</dbReference>
<dbReference type="GO" id="GO:0008286">
    <property type="term" value="P:insulin receptor signaling pathway"/>
    <property type="evidence" value="ECO:0007669"/>
    <property type="project" value="Ensembl"/>
</dbReference>
<evidence type="ECO:0000313" key="12">
    <source>
        <dbReference type="Proteomes" id="UP000007648"/>
    </source>
</evidence>
<dbReference type="Proteomes" id="UP000007648">
    <property type="component" value="Unassembled WGS sequence"/>
</dbReference>
<proteinExistence type="predicted"/>
<dbReference type="AlphaFoldDB" id="G3W6Y7"/>
<evidence type="ECO:0000256" key="6">
    <source>
        <dbReference type="ARBA" id="ARBA00022782"/>
    </source>
</evidence>
<dbReference type="GO" id="GO:0005615">
    <property type="term" value="C:extracellular space"/>
    <property type="evidence" value="ECO:0007669"/>
    <property type="project" value="Ensembl"/>
</dbReference>
<evidence type="ECO:0000256" key="4">
    <source>
        <dbReference type="ARBA" id="ARBA00022525"/>
    </source>
</evidence>
<evidence type="ECO:0000256" key="9">
    <source>
        <dbReference type="ARBA" id="ARBA00032785"/>
    </source>
</evidence>
<evidence type="ECO:0000256" key="3">
    <source>
        <dbReference type="ARBA" id="ARBA00022500"/>
    </source>
</evidence>
<dbReference type="GeneTree" id="ENSGT00390000016226"/>
<dbReference type="GO" id="GO:0050830">
    <property type="term" value="P:defense response to Gram-positive bacterium"/>
    <property type="evidence" value="ECO:0007669"/>
    <property type="project" value="Ensembl"/>
</dbReference>
<keyword evidence="3" id="KW-0145">Chemotaxis</keyword>
<keyword evidence="5 10" id="KW-0732">Signal</keyword>
<dbReference type="FunCoup" id="G3W6Y7">
    <property type="interactions" value="63"/>
</dbReference>
<dbReference type="Gene3D" id="3.10.450.10">
    <property type="match status" value="1"/>
</dbReference>
<dbReference type="GO" id="GO:0010759">
    <property type="term" value="P:positive regulation of macrophage chemotaxis"/>
    <property type="evidence" value="ECO:0007669"/>
    <property type="project" value="Ensembl"/>
</dbReference>
<dbReference type="InParanoid" id="G3W6Y7"/>
<dbReference type="eggNOG" id="ENOG502SE7C">
    <property type="taxonomic scope" value="Eukaryota"/>
</dbReference>
<dbReference type="GO" id="GO:0050829">
    <property type="term" value="P:defense response to Gram-negative bacterium"/>
    <property type="evidence" value="ECO:0007669"/>
    <property type="project" value="Ensembl"/>
</dbReference>
<evidence type="ECO:0000256" key="5">
    <source>
        <dbReference type="ARBA" id="ARBA00022729"/>
    </source>
</evidence>